<protein>
    <submittedName>
        <fullName evidence="2">Uncharacterized protein</fullName>
    </submittedName>
</protein>
<proteinExistence type="predicted"/>
<dbReference type="AlphaFoldDB" id="A0A813JVS0"/>
<accession>A0A813JVS0</accession>
<dbReference type="Gene3D" id="2.60.60.30">
    <property type="entry name" value="sav2460 like domains"/>
    <property type="match status" value="2"/>
</dbReference>
<evidence type="ECO:0000313" key="2">
    <source>
        <dbReference type="EMBL" id="CAE8685730.1"/>
    </source>
</evidence>
<evidence type="ECO:0000256" key="1">
    <source>
        <dbReference type="SAM" id="MobiDB-lite"/>
    </source>
</evidence>
<reference evidence="2" key="1">
    <citation type="submission" date="2021-02" db="EMBL/GenBank/DDBJ databases">
        <authorList>
            <person name="Dougan E. K."/>
            <person name="Rhodes N."/>
            <person name="Thang M."/>
            <person name="Chan C."/>
        </authorList>
    </citation>
    <scope>NUCLEOTIDE SEQUENCE</scope>
</reference>
<name>A0A813JVS0_POLGL</name>
<gene>
    <name evidence="2" type="ORF">PGLA2088_LOCUS24621</name>
</gene>
<sequence>MMAWRGAFDERLVQARRGAFDERLVQVGYERSHEKMGLKNKSWLRTEFRTSTGVGKDNRKKDCQTNPFQAVAKYVGDVKDGDKRTGKQVMELRLDLMPAGITDIIFVVSPSNSRDLSKFASLKSSVYDAETMTLFASHGVANSGDADQEAAIMTGVWFSPKDRLWRVSNYGVFTQGGHRDYRPVLSKILELGYPRNAGMRNLVRPLLDRFQRELQLPRPVKACTLQVGDNSKLSLNYAIELLDDVPEWAQLVQQISQTRAFTKVIAKALKQGCGRRFSEKDLTISVPVFKSLKHQIFNLSWQYPHLKSGTASQAMTHTMRHERSDVTHEKLLADDLGGYYMDASCIMFSGQALREVVDYRGSHGVRIVHNGVVDYRGYWIGPMAVGDASGGSVMYVGEEMDDLNRAGKQSIMVQFENIPEGVTECFFTLSCPTRQRLSSFEGVNFDVRDSNDPHHQVECGELPSTHRPPSHQALVQCCISRTGPESWSVETLNASSKGSAVDYREIINCLRAGQAARHANRPLVWPSRTFASDEDVLSKKMAVPLPRLTVWGYHRQSSNVSEVRPLSPQRALSERRMTNLSDSSCPSADRLEALTARRMSSARFSFSEPSNSSSLRTPTPTRGLFELSPDFSVNSRSWSGAFGRTPFYGTPTALLRVDERRPSNDDDPLLSRFPQTFQSQPIILKERRRPSKER</sequence>
<dbReference type="Proteomes" id="UP000626109">
    <property type="component" value="Unassembled WGS sequence"/>
</dbReference>
<feature type="compositionally biased region" description="Low complexity" evidence="1">
    <location>
        <begin position="602"/>
        <end position="614"/>
    </location>
</feature>
<evidence type="ECO:0000313" key="3">
    <source>
        <dbReference type="Proteomes" id="UP000626109"/>
    </source>
</evidence>
<organism evidence="2 3">
    <name type="scientific">Polarella glacialis</name>
    <name type="common">Dinoflagellate</name>
    <dbReference type="NCBI Taxonomy" id="89957"/>
    <lineage>
        <taxon>Eukaryota</taxon>
        <taxon>Sar</taxon>
        <taxon>Alveolata</taxon>
        <taxon>Dinophyceae</taxon>
        <taxon>Suessiales</taxon>
        <taxon>Suessiaceae</taxon>
        <taxon>Polarella</taxon>
    </lineage>
</organism>
<feature type="region of interest" description="Disordered" evidence="1">
    <location>
        <begin position="602"/>
        <end position="621"/>
    </location>
</feature>
<comment type="caution">
    <text evidence="2">The sequence shown here is derived from an EMBL/GenBank/DDBJ whole genome shotgun (WGS) entry which is preliminary data.</text>
</comment>
<feature type="region of interest" description="Disordered" evidence="1">
    <location>
        <begin position="655"/>
        <end position="694"/>
    </location>
</feature>
<dbReference type="EMBL" id="CAJNNW010026476">
    <property type="protein sequence ID" value="CAE8685730.1"/>
    <property type="molecule type" value="Genomic_DNA"/>
</dbReference>